<dbReference type="AlphaFoldDB" id="A0A382ZWS0"/>
<name>A0A382ZWS0_9ZZZZ</name>
<sequence length="35" mass="3745">MSRLHRIAAWCLFASLLAVATPASAQNVADNYSPV</sequence>
<feature type="non-terminal residue" evidence="1">
    <location>
        <position position="35"/>
    </location>
</feature>
<proteinExistence type="predicted"/>
<accession>A0A382ZWS0</accession>
<evidence type="ECO:0000313" key="1">
    <source>
        <dbReference type="EMBL" id="SVD99435.1"/>
    </source>
</evidence>
<reference evidence="1" key="1">
    <citation type="submission" date="2018-05" db="EMBL/GenBank/DDBJ databases">
        <authorList>
            <person name="Lanie J.A."/>
            <person name="Ng W.-L."/>
            <person name="Kazmierczak K.M."/>
            <person name="Andrzejewski T.M."/>
            <person name="Davidsen T.M."/>
            <person name="Wayne K.J."/>
            <person name="Tettelin H."/>
            <person name="Glass J.I."/>
            <person name="Rusch D."/>
            <person name="Podicherti R."/>
            <person name="Tsui H.-C.T."/>
            <person name="Winkler M.E."/>
        </authorList>
    </citation>
    <scope>NUCLEOTIDE SEQUENCE</scope>
</reference>
<organism evidence="1">
    <name type="scientific">marine metagenome</name>
    <dbReference type="NCBI Taxonomy" id="408172"/>
    <lineage>
        <taxon>unclassified sequences</taxon>
        <taxon>metagenomes</taxon>
        <taxon>ecological metagenomes</taxon>
    </lineage>
</organism>
<dbReference type="EMBL" id="UINC01186957">
    <property type="protein sequence ID" value="SVD99435.1"/>
    <property type="molecule type" value="Genomic_DNA"/>
</dbReference>
<gene>
    <name evidence="1" type="ORF">METZ01_LOCUS452289</name>
</gene>
<protein>
    <submittedName>
        <fullName evidence="1">Uncharacterized protein</fullName>
    </submittedName>
</protein>